<name>A0ABD5WQA6_9EURY</name>
<dbReference type="InterPro" id="IPR040493">
    <property type="entry name" value="DUF5518"/>
</dbReference>
<dbReference type="EMBL" id="JBHSZH010000005">
    <property type="protein sequence ID" value="MFC7081384.1"/>
    <property type="molecule type" value="Genomic_DNA"/>
</dbReference>
<keyword evidence="1" id="KW-0812">Transmembrane</keyword>
<evidence type="ECO:0000256" key="1">
    <source>
        <dbReference type="SAM" id="Phobius"/>
    </source>
</evidence>
<organism evidence="2 3">
    <name type="scientific">Halorussus caseinilyticus</name>
    <dbReference type="NCBI Taxonomy" id="3034025"/>
    <lineage>
        <taxon>Archaea</taxon>
        <taxon>Methanobacteriati</taxon>
        <taxon>Methanobacteriota</taxon>
        <taxon>Stenosarchaea group</taxon>
        <taxon>Halobacteria</taxon>
        <taxon>Halobacteriales</taxon>
        <taxon>Haladaptataceae</taxon>
        <taxon>Halorussus</taxon>
    </lineage>
</organism>
<sequence length="121" mass="11692">MTNWYAVTLGFVVMTVVGVVGLAIPGLGQLTAGLVGGFVAGYVAAGGPRRGGWHGLLAGSLGGIFVALIFSVAVSVLGAVGLGPFGPLLGGGVFLVGVVIALLMGLESALAGAVGGWVAEE</sequence>
<reference evidence="2 3" key="1">
    <citation type="journal article" date="2019" name="Int. J. Syst. Evol. Microbiol.">
        <title>The Global Catalogue of Microorganisms (GCM) 10K type strain sequencing project: providing services to taxonomists for standard genome sequencing and annotation.</title>
        <authorList>
            <consortium name="The Broad Institute Genomics Platform"/>
            <consortium name="The Broad Institute Genome Sequencing Center for Infectious Disease"/>
            <person name="Wu L."/>
            <person name="Ma J."/>
        </authorList>
    </citation>
    <scope>NUCLEOTIDE SEQUENCE [LARGE SCALE GENOMIC DNA]</scope>
    <source>
        <strain evidence="2 3">DT72</strain>
    </source>
</reference>
<protein>
    <submittedName>
        <fullName evidence="2">DUF5518 domain-containing protein</fullName>
    </submittedName>
</protein>
<dbReference type="GeneID" id="79301867"/>
<dbReference type="Proteomes" id="UP001596407">
    <property type="component" value="Unassembled WGS sequence"/>
</dbReference>
<dbReference type="Pfam" id="PF17647">
    <property type="entry name" value="DUF5518"/>
    <property type="match status" value="1"/>
</dbReference>
<feature type="transmembrane region" description="Helical" evidence="1">
    <location>
        <begin position="55"/>
        <end position="80"/>
    </location>
</feature>
<keyword evidence="3" id="KW-1185">Reference proteome</keyword>
<feature type="transmembrane region" description="Helical" evidence="1">
    <location>
        <begin position="92"/>
        <end position="119"/>
    </location>
</feature>
<evidence type="ECO:0000313" key="3">
    <source>
        <dbReference type="Proteomes" id="UP001596407"/>
    </source>
</evidence>
<gene>
    <name evidence="2" type="ORF">ACFQJ6_15990</name>
</gene>
<comment type="caution">
    <text evidence="2">The sequence shown here is derived from an EMBL/GenBank/DDBJ whole genome shotgun (WGS) entry which is preliminary data.</text>
</comment>
<keyword evidence="1" id="KW-1133">Transmembrane helix</keyword>
<accession>A0ABD5WQA6</accession>
<dbReference type="AlphaFoldDB" id="A0ABD5WQA6"/>
<feature type="transmembrane region" description="Helical" evidence="1">
    <location>
        <begin position="5"/>
        <end position="24"/>
    </location>
</feature>
<dbReference type="RefSeq" id="WP_276280702.1">
    <property type="nucleotide sequence ID" value="NZ_CP119809.1"/>
</dbReference>
<proteinExistence type="predicted"/>
<feature type="transmembrane region" description="Helical" evidence="1">
    <location>
        <begin position="30"/>
        <end position="48"/>
    </location>
</feature>
<keyword evidence="1" id="KW-0472">Membrane</keyword>
<evidence type="ECO:0000313" key="2">
    <source>
        <dbReference type="EMBL" id="MFC7081384.1"/>
    </source>
</evidence>